<dbReference type="EMBL" id="FYDG01000005">
    <property type="protein sequence ID" value="SNB73497.1"/>
    <property type="molecule type" value="Genomic_DNA"/>
</dbReference>
<gene>
    <name evidence="2" type="ORF">SAMN06265338_105158</name>
</gene>
<keyword evidence="3" id="KW-1185">Reference proteome</keyword>
<dbReference type="AlphaFoldDB" id="A0A212RM25"/>
<evidence type="ECO:0000256" key="1">
    <source>
        <dbReference type="SAM" id="MobiDB-lite"/>
    </source>
</evidence>
<dbReference type="Proteomes" id="UP000198418">
    <property type="component" value="Unassembled WGS sequence"/>
</dbReference>
<reference evidence="3" key="1">
    <citation type="submission" date="2017-06" db="EMBL/GenBank/DDBJ databases">
        <authorList>
            <person name="Varghese N."/>
            <person name="Submissions S."/>
        </authorList>
    </citation>
    <scope>NUCLEOTIDE SEQUENCE [LARGE SCALE GENOMIC DNA]</scope>
    <source>
        <strain evidence="3">DSM 137</strain>
    </source>
</reference>
<dbReference type="OrthoDB" id="8454779at2"/>
<protein>
    <submittedName>
        <fullName evidence="2">Uncharacterized protein</fullName>
    </submittedName>
</protein>
<sequence length="159" mass="17059">MPKKIKAQAPKAGAASSVSPLGKQKKRRSGKLTLALSLARARKLAGDLYQAAGLRLWAEAIEAAAPETREELTQLQDAICDAGDLLKQAKSSNAHHLAVFMVACFDRKGLPSTTPQFITAASEDEALAIWKSAFNGDFGRRKPRAKRVPERGEAAGLHV</sequence>
<proteinExistence type="predicted"/>
<evidence type="ECO:0000313" key="3">
    <source>
        <dbReference type="Proteomes" id="UP000198418"/>
    </source>
</evidence>
<name>A0A212RM25_RHOAC</name>
<feature type="region of interest" description="Disordered" evidence="1">
    <location>
        <begin position="1"/>
        <end position="26"/>
    </location>
</feature>
<dbReference type="RefSeq" id="WP_088520930.1">
    <property type="nucleotide sequence ID" value="NZ_FYDG01000005.1"/>
</dbReference>
<evidence type="ECO:0000313" key="2">
    <source>
        <dbReference type="EMBL" id="SNB73497.1"/>
    </source>
</evidence>
<accession>A0A212RM25</accession>
<organism evidence="2 3">
    <name type="scientific">Rhodoblastus acidophilus</name>
    <name type="common">Rhodopseudomonas acidophila</name>
    <dbReference type="NCBI Taxonomy" id="1074"/>
    <lineage>
        <taxon>Bacteria</taxon>
        <taxon>Pseudomonadati</taxon>
        <taxon>Pseudomonadota</taxon>
        <taxon>Alphaproteobacteria</taxon>
        <taxon>Hyphomicrobiales</taxon>
        <taxon>Rhodoblastaceae</taxon>
        <taxon>Rhodoblastus</taxon>
    </lineage>
</organism>